<reference evidence="1 2" key="1">
    <citation type="journal article" date="2019" name="Plant Biotechnol. J.">
        <title>The red bayberry genome and genetic basis of sex determination.</title>
        <authorList>
            <person name="Jia H.M."/>
            <person name="Jia H.J."/>
            <person name="Cai Q.L."/>
            <person name="Wang Y."/>
            <person name="Zhao H.B."/>
            <person name="Yang W.F."/>
            <person name="Wang G.Y."/>
            <person name="Li Y.H."/>
            <person name="Zhan D.L."/>
            <person name="Shen Y.T."/>
            <person name="Niu Q.F."/>
            <person name="Chang L."/>
            <person name="Qiu J."/>
            <person name="Zhao L."/>
            <person name="Xie H.B."/>
            <person name="Fu W.Y."/>
            <person name="Jin J."/>
            <person name="Li X.W."/>
            <person name="Jiao Y."/>
            <person name="Zhou C.C."/>
            <person name="Tu T."/>
            <person name="Chai C.Y."/>
            <person name="Gao J.L."/>
            <person name="Fan L.J."/>
            <person name="van de Weg E."/>
            <person name="Wang J.Y."/>
            <person name="Gao Z.S."/>
        </authorList>
    </citation>
    <scope>NUCLEOTIDE SEQUENCE [LARGE SCALE GENOMIC DNA]</scope>
    <source>
        <tissue evidence="1">Leaves</tissue>
    </source>
</reference>
<organism evidence="1 2">
    <name type="scientific">Morella rubra</name>
    <name type="common">Chinese bayberry</name>
    <dbReference type="NCBI Taxonomy" id="262757"/>
    <lineage>
        <taxon>Eukaryota</taxon>
        <taxon>Viridiplantae</taxon>
        <taxon>Streptophyta</taxon>
        <taxon>Embryophyta</taxon>
        <taxon>Tracheophyta</taxon>
        <taxon>Spermatophyta</taxon>
        <taxon>Magnoliopsida</taxon>
        <taxon>eudicotyledons</taxon>
        <taxon>Gunneridae</taxon>
        <taxon>Pentapetalae</taxon>
        <taxon>rosids</taxon>
        <taxon>fabids</taxon>
        <taxon>Fagales</taxon>
        <taxon>Myricaceae</taxon>
        <taxon>Morella</taxon>
    </lineage>
</organism>
<accession>A0A6A1UFG9</accession>
<sequence length="172" mass="18706">MEPTKPTTYSGCSIPFCTSARSTTASTCDGTADCCQTTIPSGLGRITTTIQPLILEDNSSQCKYAFLVDQNWFRTNFTVYSNPLNLSSVPVVMTWGSTALQPIHFSKAKKILFGPGTTPAFFGFSIFCMITRLTPALADSGMKEIHIFLKDVMILTNAQTQNTTPVRVANDA</sequence>
<protein>
    <submittedName>
        <fullName evidence="1">Uncharacterized protein</fullName>
    </submittedName>
</protein>
<keyword evidence="2" id="KW-1185">Reference proteome</keyword>
<evidence type="ECO:0000313" key="1">
    <source>
        <dbReference type="EMBL" id="KAB1199042.1"/>
    </source>
</evidence>
<dbReference type="EMBL" id="RXIC02000503">
    <property type="protein sequence ID" value="KAB1199042.1"/>
    <property type="molecule type" value="Genomic_DNA"/>
</dbReference>
<dbReference type="OrthoDB" id="1750317at2759"/>
<dbReference type="AlphaFoldDB" id="A0A6A1UFG9"/>
<proteinExistence type="predicted"/>
<gene>
    <name evidence="1" type="ORF">CJ030_MR0G028250</name>
</gene>
<evidence type="ECO:0000313" key="2">
    <source>
        <dbReference type="Proteomes" id="UP000516437"/>
    </source>
</evidence>
<name>A0A6A1UFG9_9ROSI</name>
<dbReference type="PANTHER" id="PTHR33491">
    <property type="entry name" value="OSJNBA0016N04.9 PROTEIN"/>
    <property type="match status" value="1"/>
</dbReference>
<dbReference type="Proteomes" id="UP000516437">
    <property type="component" value="Unassembled WGS sequence"/>
</dbReference>
<comment type="caution">
    <text evidence="1">The sequence shown here is derived from an EMBL/GenBank/DDBJ whole genome shotgun (WGS) entry which is preliminary data.</text>
</comment>